<dbReference type="OrthoDB" id="381216at2759"/>
<evidence type="ECO:0000256" key="1">
    <source>
        <dbReference type="SAM" id="Phobius"/>
    </source>
</evidence>
<organism evidence="2 3">
    <name type="scientific">Plasmodium gonderi</name>
    <dbReference type="NCBI Taxonomy" id="77519"/>
    <lineage>
        <taxon>Eukaryota</taxon>
        <taxon>Sar</taxon>
        <taxon>Alveolata</taxon>
        <taxon>Apicomplexa</taxon>
        <taxon>Aconoidasida</taxon>
        <taxon>Haemosporida</taxon>
        <taxon>Plasmodiidae</taxon>
        <taxon>Plasmodium</taxon>
        <taxon>Plasmodium (Plasmodium)</taxon>
    </lineage>
</organism>
<dbReference type="GeneID" id="39744824"/>
<dbReference type="InterPro" id="IPR008780">
    <property type="entry name" value="Plasmodium_Vir"/>
</dbReference>
<proteinExistence type="predicted"/>
<dbReference type="EMBL" id="BDQF01000064">
    <property type="protein sequence ID" value="GAW84016.1"/>
    <property type="molecule type" value="Genomic_DNA"/>
</dbReference>
<keyword evidence="3" id="KW-1185">Reference proteome</keyword>
<keyword evidence="1" id="KW-0472">Membrane</keyword>
<dbReference type="Proteomes" id="UP000195521">
    <property type="component" value="Unassembled WGS sequence"/>
</dbReference>
<keyword evidence="1" id="KW-1133">Transmembrane helix</keyword>
<keyword evidence="1" id="KW-0812">Transmembrane</keyword>
<dbReference type="Pfam" id="PF05795">
    <property type="entry name" value="Plasmodium_Vir"/>
    <property type="match status" value="1"/>
</dbReference>
<name>A0A1Y1JN46_PLAGO</name>
<evidence type="ECO:0000313" key="3">
    <source>
        <dbReference type="Proteomes" id="UP000195521"/>
    </source>
</evidence>
<accession>A0A1Y1JN46</accession>
<reference evidence="3" key="1">
    <citation type="submission" date="2017-04" db="EMBL/GenBank/DDBJ databases">
        <title>Plasmodium gonderi genome.</title>
        <authorList>
            <person name="Arisue N."/>
            <person name="Honma H."/>
            <person name="Kawai S."/>
            <person name="Tougan T."/>
            <person name="Tanabe K."/>
            <person name="Horii T."/>
        </authorList>
    </citation>
    <scope>NUCLEOTIDE SEQUENCE [LARGE SCALE GENOMIC DNA]</scope>
    <source>
        <strain evidence="3">ATCC 30045</strain>
    </source>
</reference>
<dbReference type="AlphaFoldDB" id="A0A1Y1JN46"/>
<protein>
    <submittedName>
        <fullName evidence="2">Variable surface protein</fullName>
    </submittedName>
</protein>
<evidence type="ECO:0000313" key="2">
    <source>
        <dbReference type="EMBL" id="GAW84016.1"/>
    </source>
</evidence>
<sequence>MVIVTDENENFDFTGIFPSCLQDYKSAESSVGYDLIKRPFRNMCILIETYFRTKVFGFSMACEILSHYLENINNLLVQEYKKRNCKYFNYKLKEELSHYKLSCIREKDCYTKMISIIFGNTKMSDVCQIHIDDLDDAIFSNFQNLNWLYTYQEKLQEDMDKCPSSNEYIKRFIEISNLCPEGNNSSFCKEVKKFKDEYMKGAKYENACSVVPKILYKSDKRDIRMVILIVSILTFTVLIIIFVIYKYTPYGSYVKPRILKLKKIWNNKNKEQSILMNSFEETYKNITDENYLISYKSLDY</sequence>
<feature type="transmembrane region" description="Helical" evidence="1">
    <location>
        <begin position="225"/>
        <end position="245"/>
    </location>
</feature>
<comment type="caution">
    <text evidence="2">The sequence shown here is derived from an EMBL/GenBank/DDBJ whole genome shotgun (WGS) entry which is preliminary data.</text>
</comment>
<gene>
    <name evidence="2" type="ORF">PGO_000620</name>
</gene>
<dbReference type="RefSeq" id="XP_028546605.1">
    <property type="nucleotide sequence ID" value="XM_028690804.1"/>
</dbReference>